<dbReference type="NCBIfam" id="TIGR01727">
    <property type="entry name" value="oligo_HPY"/>
    <property type="match status" value="1"/>
</dbReference>
<keyword evidence="3" id="KW-0067">ATP-binding</keyword>
<dbReference type="GO" id="GO:0005524">
    <property type="term" value="F:ATP binding"/>
    <property type="evidence" value="ECO:0007669"/>
    <property type="project" value="UniProtKB-KW"/>
</dbReference>
<dbReference type="InterPro" id="IPR003439">
    <property type="entry name" value="ABC_transporter-like_ATP-bd"/>
</dbReference>
<dbReference type="GO" id="GO:0016887">
    <property type="term" value="F:ATP hydrolysis activity"/>
    <property type="evidence" value="ECO:0007669"/>
    <property type="project" value="InterPro"/>
</dbReference>
<dbReference type="InterPro" id="IPR027417">
    <property type="entry name" value="P-loop_NTPase"/>
</dbReference>
<dbReference type="AlphaFoldDB" id="X0UVD4"/>
<name>X0UVD4_9ZZZZ</name>
<dbReference type="PROSITE" id="PS50893">
    <property type="entry name" value="ABC_TRANSPORTER_2"/>
    <property type="match status" value="1"/>
</dbReference>
<dbReference type="PROSITE" id="PS00211">
    <property type="entry name" value="ABC_TRANSPORTER_1"/>
    <property type="match status" value="1"/>
</dbReference>
<accession>X0UVD4</accession>
<dbReference type="Pfam" id="PF08352">
    <property type="entry name" value="oligo_HPY"/>
    <property type="match status" value="1"/>
</dbReference>
<dbReference type="GO" id="GO:0015833">
    <property type="term" value="P:peptide transport"/>
    <property type="evidence" value="ECO:0007669"/>
    <property type="project" value="InterPro"/>
</dbReference>
<keyword evidence="2" id="KW-0547">Nucleotide-binding</keyword>
<dbReference type="Gene3D" id="3.40.50.300">
    <property type="entry name" value="P-loop containing nucleotide triphosphate hydrolases"/>
    <property type="match status" value="1"/>
</dbReference>
<evidence type="ECO:0000313" key="5">
    <source>
        <dbReference type="EMBL" id="GAF92410.1"/>
    </source>
</evidence>
<protein>
    <recommendedName>
        <fullName evidence="4">ABC transporter domain-containing protein</fullName>
    </recommendedName>
</protein>
<dbReference type="CDD" id="cd03257">
    <property type="entry name" value="ABC_NikE_OppD_transporters"/>
    <property type="match status" value="1"/>
</dbReference>
<evidence type="ECO:0000256" key="1">
    <source>
        <dbReference type="ARBA" id="ARBA00022448"/>
    </source>
</evidence>
<dbReference type="Pfam" id="PF00005">
    <property type="entry name" value="ABC_tran"/>
    <property type="match status" value="1"/>
</dbReference>
<evidence type="ECO:0000256" key="2">
    <source>
        <dbReference type="ARBA" id="ARBA00022741"/>
    </source>
</evidence>
<feature type="domain" description="ABC transporter" evidence="4">
    <location>
        <begin position="1"/>
        <end position="161"/>
    </location>
</feature>
<gene>
    <name evidence="5" type="ORF">S01H1_19189</name>
</gene>
<dbReference type="SUPFAM" id="SSF52540">
    <property type="entry name" value="P-loop containing nucleoside triphosphate hydrolases"/>
    <property type="match status" value="1"/>
</dbReference>
<organism evidence="5">
    <name type="scientific">marine sediment metagenome</name>
    <dbReference type="NCBI Taxonomy" id="412755"/>
    <lineage>
        <taxon>unclassified sequences</taxon>
        <taxon>metagenomes</taxon>
        <taxon>ecological metagenomes</taxon>
    </lineage>
</organism>
<dbReference type="PANTHER" id="PTHR43067">
    <property type="entry name" value="OLIGOPEPTIDE/DIPEPTIDE ABC TRANSPORTER, ATPASE SUBUNIT"/>
    <property type="match status" value="1"/>
</dbReference>
<proteinExistence type="predicted"/>
<keyword evidence="1" id="KW-0813">Transport</keyword>
<reference evidence="5" key="1">
    <citation type="journal article" date="2014" name="Front. Microbiol.">
        <title>High frequency of phylogenetically diverse reductive dehalogenase-homologous genes in deep subseafloor sedimentary metagenomes.</title>
        <authorList>
            <person name="Kawai M."/>
            <person name="Futagami T."/>
            <person name="Toyoda A."/>
            <person name="Takaki Y."/>
            <person name="Nishi S."/>
            <person name="Hori S."/>
            <person name="Arai W."/>
            <person name="Tsubouchi T."/>
            <person name="Morono Y."/>
            <person name="Uchiyama I."/>
            <person name="Ito T."/>
            <person name="Fujiyama A."/>
            <person name="Inagaki F."/>
            <person name="Takami H."/>
        </authorList>
    </citation>
    <scope>NUCLEOTIDE SEQUENCE</scope>
    <source>
        <strain evidence="5">Expedition CK06-06</strain>
    </source>
</reference>
<evidence type="ECO:0000259" key="4">
    <source>
        <dbReference type="PROSITE" id="PS50893"/>
    </source>
</evidence>
<dbReference type="EMBL" id="BARS01010334">
    <property type="protein sequence ID" value="GAF92410.1"/>
    <property type="molecule type" value="Genomic_DNA"/>
</dbReference>
<comment type="caution">
    <text evidence="5">The sequence shown here is derived from an EMBL/GenBank/DDBJ whole genome shotgun (WGS) entry which is preliminary data.</text>
</comment>
<evidence type="ECO:0000256" key="3">
    <source>
        <dbReference type="ARBA" id="ARBA00022840"/>
    </source>
</evidence>
<dbReference type="InterPro" id="IPR017871">
    <property type="entry name" value="ABC_transporter-like_CS"/>
</dbReference>
<dbReference type="PANTHER" id="PTHR43067:SF3">
    <property type="entry name" value="MALTOSE ABC TRANSPORTER, ATP-BINDING PROTEIN"/>
    <property type="match status" value="1"/>
</dbReference>
<dbReference type="InterPro" id="IPR013563">
    <property type="entry name" value="Oligopep_ABC_C"/>
</dbReference>
<feature type="non-terminal residue" evidence="5">
    <location>
        <position position="1"/>
    </location>
</feature>
<sequence length="232" mass="25675">LISQGAMNSLNPVMRIKHQIVDGLRSHGVQMSRRESHDRVGELLEWVGLRREVADMFPHELSGGMKQRVCIAIAISLRPKVIIADEPTSALDVVVQRQVMETLRRVQEDLEASVILIGHDMGLMAQFADRVGIMYAGRLVEEGSVRDIFSNPQHPYGQLLMASLPSLEKKGVFQAISGFPPSLLDLPPGCVFHPRCPYAMDRCAAEDPVLRPVGPNHSAACHLLEERQEATS</sequence>